<dbReference type="GO" id="GO:0051087">
    <property type="term" value="F:protein-folding chaperone binding"/>
    <property type="evidence" value="ECO:0007669"/>
    <property type="project" value="TreeGrafter"/>
</dbReference>
<evidence type="ECO:0000313" key="8">
    <source>
        <dbReference type="RefSeq" id="XP_008467895.1"/>
    </source>
</evidence>
<dbReference type="PANTHER" id="PTHR10772:SF0">
    <property type="entry name" value="10 KDA HEAT SHOCK PROTEIN, MITOCHONDRIAL"/>
    <property type="match status" value="1"/>
</dbReference>
<reference evidence="8 9" key="1">
    <citation type="submission" date="2023-09" db="UniProtKB">
        <authorList>
            <consortium name="RefSeq"/>
        </authorList>
    </citation>
    <scope>IDENTIFICATION</scope>
</reference>
<evidence type="ECO:0000313" key="7">
    <source>
        <dbReference type="Proteomes" id="UP000079169"/>
    </source>
</evidence>
<dbReference type="RefSeq" id="XP_008467895.1">
    <property type="nucleotide sequence ID" value="XM_008469673.3"/>
</dbReference>
<dbReference type="Pfam" id="PF00166">
    <property type="entry name" value="Cpn10"/>
    <property type="match status" value="1"/>
</dbReference>
<dbReference type="GO" id="GO:0051082">
    <property type="term" value="F:unfolded protein binding"/>
    <property type="evidence" value="ECO:0007669"/>
    <property type="project" value="TreeGrafter"/>
</dbReference>
<dbReference type="KEGG" id="dci:103505344"/>
<dbReference type="HAMAP" id="MF_00580">
    <property type="entry name" value="CH10"/>
    <property type="match status" value="1"/>
</dbReference>
<evidence type="ECO:0000256" key="3">
    <source>
        <dbReference type="ARBA" id="ARBA00023186"/>
    </source>
</evidence>
<dbReference type="AlphaFoldDB" id="A0A1S4E6N7"/>
<evidence type="ECO:0000256" key="4">
    <source>
        <dbReference type="ARBA" id="ARBA00029976"/>
    </source>
</evidence>
<dbReference type="Gene3D" id="2.30.33.40">
    <property type="entry name" value="GroES chaperonin"/>
    <property type="match status" value="1"/>
</dbReference>
<evidence type="ECO:0000256" key="1">
    <source>
        <dbReference type="ARBA" id="ARBA00006975"/>
    </source>
</evidence>
<dbReference type="PANTHER" id="PTHR10772">
    <property type="entry name" value="10 KDA HEAT SHOCK PROTEIN"/>
    <property type="match status" value="1"/>
</dbReference>
<evidence type="ECO:0000256" key="5">
    <source>
        <dbReference type="ARBA" id="ARBA00031971"/>
    </source>
</evidence>
<evidence type="ECO:0000256" key="6">
    <source>
        <dbReference type="RuleBase" id="RU003479"/>
    </source>
</evidence>
<proteinExistence type="inferred from homology"/>
<accession>A0A1S4E6N7</accession>
<dbReference type="FunFam" id="2.30.33.40:FF:000002">
    <property type="entry name" value="10 kDa chaperonin, mitochondrial"/>
    <property type="match status" value="1"/>
</dbReference>
<dbReference type="SMR" id="A0A1S4E6N7"/>
<dbReference type="InterPro" id="IPR037124">
    <property type="entry name" value="Chaperonin_GroES_sf"/>
</dbReference>
<keyword evidence="7" id="KW-1185">Reference proteome</keyword>
<keyword evidence="3 6" id="KW-0143">Chaperone</keyword>
<organism evidence="8">
    <name type="scientific">Diaphorina citri</name>
    <name type="common">Asian citrus psyllid</name>
    <dbReference type="NCBI Taxonomy" id="121845"/>
    <lineage>
        <taxon>Eukaryota</taxon>
        <taxon>Metazoa</taxon>
        <taxon>Ecdysozoa</taxon>
        <taxon>Arthropoda</taxon>
        <taxon>Hexapoda</taxon>
        <taxon>Insecta</taxon>
        <taxon>Pterygota</taxon>
        <taxon>Neoptera</taxon>
        <taxon>Paraneoptera</taxon>
        <taxon>Hemiptera</taxon>
        <taxon>Sternorrhyncha</taxon>
        <taxon>Psylloidea</taxon>
        <taxon>Psyllidae</taxon>
        <taxon>Diaphorininae</taxon>
        <taxon>Diaphorina</taxon>
    </lineage>
</organism>
<protein>
    <recommendedName>
        <fullName evidence="2">10 kDa heat shock protein, mitochondrial</fullName>
    </recommendedName>
    <alternativeName>
        <fullName evidence="4">10 kDa chaperonin</fullName>
    </alternativeName>
    <alternativeName>
        <fullName evidence="5">Chaperonin 10</fullName>
    </alternativeName>
</protein>
<dbReference type="OrthoDB" id="184876at2759"/>
<dbReference type="InterPro" id="IPR020818">
    <property type="entry name" value="Chaperonin_GroES"/>
</dbReference>
<comment type="similarity">
    <text evidence="1 6">Belongs to the GroES chaperonin family.</text>
</comment>
<evidence type="ECO:0000313" key="9">
    <source>
        <dbReference type="RefSeq" id="XP_008483892.1"/>
    </source>
</evidence>
<dbReference type="SMART" id="SM00883">
    <property type="entry name" value="Cpn10"/>
    <property type="match status" value="1"/>
</dbReference>
<dbReference type="PaxDb" id="121845-A0A1S4E6N7"/>
<dbReference type="GeneID" id="103505344"/>
<dbReference type="GO" id="GO:0046872">
    <property type="term" value="F:metal ion binding"/>
    <property type="evidence" value="ECO:0007669"/>
    <property type="project" value="TreeGrafter"/>
</dbReference>
<dbReference type="SUPFAM" id="SSF50129">
    <property type="entry name" value="GroES-like"/>
    <property type="match status" value="1"/>
</dbReference>
<dbReference type="PRINTS" id="PR00297">
    <property type="entry name" value="CHAPERONIN10"/>
</dbReference>
<dbReference type="RefSeq" id="XP_008483892.1">
    <property type="nucleotide sequence ID" value="XM_008485670.3"/>
</dbReference>
<evidence type="ECO:0000256" key="2">
    <source>
        <dbReference type="ARBA" id="ARBA00018842"/>
    </source>
</evidence>
<sequence>MAANAAPKLRTLSQKFRPLLDRILVIKDEPLTKTKGGVLIPEKAQQEVNNAVVVAVGPGARTPNGEYIKPVVNVGDKVLLPKFGGTKIEVEGQELHLFKEADLLAVIEKDS</sequence>
<dbReference type="GO" id="GO:0044183">
    <property type="term" value="F:protein folding chaperone"/>
    <property type="evidence" value="ECO:0007669"/>
    <property type="project" value="InterPro"/>
</dbReference>
<dbReference type="GO" id="GO:0005759">
    <property type="term" value="C:mitochondrial matrix"/>
    <property type="evidence" value="ECO:0007669"/>
    <property type="project" value="TreeGrafter"/>
</dbReference>
<dbReference type="GeneID" id="103520568"/>
<dbReference type="KEGG" id="dci:103520568"/>
<dbReference type="OMA" id="MEIQPLE"/>
<dbReference type="CDD" id="cd00320">
    <property type="entry name" value="cpn10"/>
    <property type="match status" value="1"/>
</dbReference>
<dbReference type="Proteomes" id="UP000079169">
    <property type="component" value="Unplaced"/>
</dbReference>
<name>A0A1S4E6N7_DIACI</name>
<dbReference type="GO" id="GO:0005524">
    <property type="term" value="F:ATP binding"/>
    <property type="evidence" value="ECO:0007669"/>
    <property type="project" value="InterPro"/>
</dbReference>
<dbReference type="STRING" id="121845.A0A1S4E6N7"/>
<gene>
    <name evidence="8" type="primary">LOC103505344</name>
    <name evidence="9" type="synonym">LOC103520568</name>
</gene>
<dbReference type="InterPro" id="IPR011032">
    <property type="entry name" value="GroES-like_sf"/>
</dbReference>